<evidence type="ECO:0000256" key="6">
    <source>
        <dbReference type="ARBA" id="ARBA00023136"/>
    </source>
</evidence>
<dbReference type="Gene3D" id="3.30.240.20">
    <property type="entry name" value="bsu07140 like domains"/>
    <property type="match status" value="1"/>
</dbReference>
<evidence type="ECO:0000256" key="1">
    <source>
        <dbReference type="ARBA" id="ARBA00004651"/>
    </source>
</evidence>
<feature type="transmembrane region" description="Helical" evidence="7">
    <location>
        <begin position="21"/>
        <end position="40"/>
    </location>
</feature>
<feature type="transmembrane region" description="Helical" evidence="7">
    <location>
        <begin position="46"/>
        <end position="64"/>
    </location>
</feature>
<keyword evidence="6 7" id="KW-0472">Membrane</keyword>
<evidence type="ECO:0000256" key="3">
    <source>
        <dbReference type="ARBA" id="ARBA00022475"/>
    </source>
</evidence>
<evidence type="ECO:0000313" key="9">
    <source>
        <dbReference type="EMBL" id="MFC0558249.1"/>
    </source>
</evidence>
<dbReference type="EMBL" id="JBHLTR010000004">
    <property type="protein sequence ID" value="MFC0558249.1"/>
    <property type="molecule type" value="Genomic_DNA"/>
</dbReference>
<protein>
    <submittedName>
        <fullName evidence="9">DUF421 domain-containing protein</fullName>
    </submittedName>
</protein>
<dbReference type="PANTHER" id="PTHR34582:SF2">
    <property type="entry name" value="UPF0702 TRANSMEMBRANE PROTEIN YDFR"/>
    <property type="match status" value="1"/>
</dbReference>
<keyword evidence="5 7" id="KW-1133">Transmembrane helix</keyword>
<evidence type="ECO:0000259" key="8">
    <source>
        <dbReference type="Pfam" id="PF04239"/>
    </source>
</evidence>
<dbReference type="Pfam" id="PF04239">
    <property type="entry name" value="DUF421"/>
    <property type="match status" value="1"/>
</dbReference>
<dbReference type="InterPro" id="IPR023090">
    <property type="entry name" value="UPF0702_alpha/beta_dom_sf"/>
</dbReference>
<evidence type="ECO:0000256" key="5">
    <source>
        <dbReference type="ARBA" id="ARBA00022989"/>
    </source>
</evidence>
<gene>
    <name evidence="9" type="ORF">ACFFH4_04205</name>
</gene>
<comment type="similarity">
    <text evidence="2">Belongs to the UPF0702 family.</text>
</comment>
<accession>A0ABV6NC75</accession>
<keyword evidence="4 7" id="KW-0812">Transmembrane</keyword>
<evidence type="ECO:0000313" key="10">
    <source>
        <dbReference type="Proteomes" id="UP001589833"/>
    </source>
</evidence>
<dbReference type="RefSeq" id="WP_390185950.1">
    <property type="nucleotide sequence ID" value="NZ_JAQQWT010000003.1"/>
</dbReference>
<keyword evidence="3" id="KW-1003">Cell membrane</keyword>
<reference evidence="9 10" key="1">
    <citation type="submission" date="2024-09" db="EMBL/GenBank/DDBJ databases">
        <authorList>
            <person name="Sun Q."/>
            <person name="Mori K."/>
        </authorList>
    </citation>
    <scope>NUCLEOTIDE SEQUENCE [LARGE SCALE GENOMIC DNA]</scope>
    <source>
        <strain evidence="9 10">NCAIM B.02301</strain>
    </source>
</reference>
<dbReference type="InterPro" id="IPR007353">
    <property type="entry name" value="DUF421"/>
</dbReference>
<comment type="subcellular location">
    <subcellularLocation>
        <location evidence="1">Cell membrane</location>
        <topology evidence="1">Multi-pass membrane protein</topology>
    </subcellularLocation>
</comment>
<comment type="caution">
    <text evidence="9">The sequence shown here is derived from an EMBL/GenBank/DDBJ whole genome shotgun (WGS) entry which is preliminary data.</text>
</comment>
<dbReference type="PANTHER" id="PTHR34582">
    <property type="entry name" value="UPF0702 TRANSMEMBRANE PROTEIN YCAP"/>
    <property type="match status" value="1"/>
</dbReference>
<name>A0ABV6NC75_9BACI</name>
<sequence>MVISGFMLLRLSGRKSIAQMTIPTTVVVISIGNIIVQPIIEDSKLNTVMAIAVFMVVLIFVEYIQVKFNSVEKFITGTSAVVIQDGEIVVENLKKYRLTVDKLEAELRQYGVTDYNDVKVALLEPNGRIGIELTDDAKPLTVGEFKQMLGIQNKKEDVHYGELFAEVMDKKHTNVPPTKLD</sequence>
<keyword evidence="10" id="KW-1185">Reference proteome</keyword>
<evidence type="ECO:0000256" key="7">
    <source>
        <dbReference type="SAM" id="Phobius"/>
    </source>
</evidence>
<organism evidence="9 10">
    <name type="scientific">Halalkalibacter alkalisediminis</name>
    <dbReference type="NCBI Taxonomy" id="935616"/>
    <lineage>
        <taxon>Bacteria</taxon>
        <taxon>Bacillati</taxon>
        <taxon>Bacillota</taxon>
        <taxon>Bacilli</taxon>
        <taxon>Bacillales</taxon>
        <taxon>Bacillaceae</taxon>
        <taxon>Halalkalibacter</taxon>
    </lineage>
</organism>
<dbReference type="Proteomes" id="UP001589833">
    <property type="component" value="Unassembled WGS sequence"/>
</dbReference>
<evidence type="ECO:0000256" key="2">
    <source>
        <dbReference type="ARBA" id="ARBA00006448"/>
    </source>
</evidence>
<proteinExistence type="inferred from homology"/>
<feature type="domain" description="YetF C-terminal" evidence="8">
    <location>
        <begin position="67"/>
        <end position="136"/>
    </location>
</feature>
<evidence type="ECO:0000256" key="4">
    <source>
        <dbReference type="ARBA" id="ARBA00022692"/>
    </source>
</evidence>